<evidence type="ECO:0008006" key="4">
    <source>
        <dbReference type="Google" id="ProtNLM"/>
    </source>
</evidence>
<dbReference type="Gene3D" id="1.25.40.570">
    <property type="match status" value="1"/>
</dbReference>
<keyword evidence="3" id="KW-1185">Reference proteome</keyword>
<reference evidence="2 3" key="1">
    <citation type="submission" date="2024-04" db="EMBL/GenBank/DDBJ databases">
        <title>Tritrichomonas musculus Genome.</title>
        <authorList>
            <person name="Alves-Ferreira E."/>
            <person name="Grigg M."/>
            <person name="Lorenzi H."/>
            <person name="Galac M."/>
        </authorList>
    </citation>
    <scope>NUCLEOTIDE SEQUENCE [LARGE SCALE GENOMIC DNA]</scope>
    <source>
        <strain evidence="2 3">EAF2021</strain>
    </source>
</reference>
<evidence type="ECO:0000313" key="2">
    <source>
        <dbReference type="EMBL" id="KAK8889975.1"/>
    </source>
</evidence>
<comment type="caution">
    <text evidence="2">The sequence shown here is derived from an EMBL/GenBank/DDBJ whole genome shotgun (WGS) entry which is preliminary data.</text>
</comment>
<evidence type="ECO:0000256" key="1">
    <source>
        <dbReference type="SAM" id="MobiDB-lite"/>
    </source>
</evidence>
<gene>
    <name evidence="2" type="ORF">M9Y10_034732</name>
</gene>
<feature type="region of interest" description="Disordered" evidence="1">
    <location>
        <begin position="70"/>
        <end position="94"/>
    </location>
</feature>
<protein>
    <recommendedName>
        <fullName evidence="4">PCI domain-containing protein</fullName>
    </recommendedName>
</protein>
<organism evidence="2 3">
    <name type="scientific">Tritrichomonas musculus</name>
    <dbReference type="NCBI Taxonomy" id="1915356"/>
    <lineage>
        <taxon>Eukaryota</taxon>
        <taxon>Metamonada</taxon>
        <taxon>Parabasalia</taxon>
        <taxon>Tritrichomonadida</taxon>
        <taxon>Tritrichomonadidae</taxon>
        <taxon>Tritrichomonas</taxon>
    </lineage>
</organism>
<name>A0ABR2KFT0_9EUKA</name>
<dbReference type="EMBL" id="JAPFFF010000005">
    <property type="protein sequence ID" value="KAK8889975.1"/>
    <property type="molecule type" value="Genomic_DNA"/>
</dbReference>
<accession>A0ABR2KFT0</accession>
<proteinExistence type="predicted"/>
<dbReference type="Proteomes" id="UP001470230">
    <property type="component" value="Unassembled WGS sequence"/>
</dbReference>
<evidence type="ECO:0000313" key="3">
    <source>
        <dbReference type="Proteomes" id="UP001470230"/>
    </source>
</evidence>
<sequence length="387" mass="45348">MTDDQRLITKYISRLYPATEALYRIHFLRHEKDEPAIKMLLDNLNDSLRDIKNPVYEELIKEIPNNPNYNARRLGQHVHKKKKSKSSSALEESIPMSHNQISEDQKAMAQFNNLELEDFLETFNKMVSNKQASRDKFYRERIESNLVLQKHREALLLAQKARFSDMAFVAAIAAGEFDTAKEYIPDIIINIMENQQDKKVIATPYEMIHLVLFVLFATSTSKEAFNNASRLFETNFDLPDLRQAFDSFCNNDFSDFMKCMPFLKKTFAYSIYTYPCLDRLVSAITQNIIILHLFPLAKTSIDVIHNQLGISNEEVLFYIRKSIREEKLNGKLNLVSMEYIGSIIIDDNPKEMRQIFEKTMLIRHNFEIDLWVHEFNAYKSPYSKPRK</sequence>
<feature type="compositionally biased region" description="Basic residues" evidence="1">
    <location>
        <begin position="74"/>
        <end position="85"/>
    </location>
</feature>